<dbReference type="EMBL" id="DUZY01000003">
    <property type="protein sequence ID" value="DAD31881.1"/>
    <property type="molecule type" value="Genomic_DNA"/>
</dbReference>
<evidence type="ECO:0000313" key="2">
    <source>
        <dbReference type="EMBL" id="DAD31881.1"/>
    </source>
</evidence>
<dbReference type="Proteomes" id="UP000607653">
    <property type="component" value="Unassembled WGS sequence"/>
</dbReference>
<dbReference type="CDD" id="cd09272">
    <property type="entry name" value="RNase_HI_RT_Ty1"/>
    <property type="match status" value="1"/>
</dbReference>
<feature type="domain" description="Reverse transcriptase Ty1/copia-type" evidence="1">
    <location>
        <begin position="2"/>
        <end position="55"/>
    </location>
</feature>
<dbReference type="AlphaFoldDB" id="A0A822YK23"/>
<dbReference type="PANTHER" id="PTHR11439">
    <property type="entry name" value="GAG-POL-RELATED RETROTRANSPOSON"/>
    <property type="match status" value="1"/>
</dbReference>
<sequence>MDDMFKIKDLGPPKYFLGLEVHRSVDGILLSQHKYITDILIDTEMQDCKPSPTLMEAQCHFDDPSSPILADPSSYRILVGRLVYFTVTRPDLSFAVNCLSQHIHEPRQENLDAALHIVRYLKGTPLHGISLSSNSNLVLNGYSDSDWASCPVTRQSTTGYITLLGSSPLSWKTKKQLTVSCSSAKAEY</sequence>
<dbReference type="PANTHER" id="PTHR11439:SF511">
    <property type="match status" value="1"/>
</dbReference>
<dbReference type="SUPFAM" id="SSF56672">
    <property type="entry name" value="DNA/RNA polymerases"/>
    <property type="match status" value="1"/>
</dbReference>
<evidence type="ECO:0000313" key="3">
    <source>
        <dbReference type="Proteomes" id="UP000607653"/>
    </source>
</evidence>
<proteinExistence type="predicted"/>
<name>A0A822YK23_NELNU</name>
<dbReference type="InterPro" id="IPR043502">
    <property type="entry name" value="DNA/RNA_pol_sf"/>
</dbReference>
<dbReference type="InterPro" id="IPR013103">
    <property type="entry name" value="RVT_2"/>
</dbReference>
<keyword evidence="3" id="KW-1185">Reference proteome</keyword>
<reference evidence="2 3" key="1">
    <citation type="journal article" date="2020" name="Mol. Biol. Evol.">
        <title>Distinct Expression and Methylation Patterns for Genes with Different Fates following a Single Whole-Genome Duplication in Flowering Plants.</title>
        <authorList>
            <person name="Shi T."/>
            <person name="Rahmani R.S."/>
            <person name="Gugger P.F."/>
            <person name="Wang M."/>
            <person name="Li H."/>
            <person name="Zhang Y."/>
            <person name="Li Z."/>
            <person name="Wang Q."/>
            <person name="Van de Peer Y."/>
            <person name="Marchal K."/>
            <person name="Chen J."/>
        </authorList>
    </citation>
    <scope>NUCLEOTIDE SEQUENCE [LARGE SCALE GENOMIC DNA]</scope>
    <source>
        <tissue evidence="2">Leaf</tissue>
    </source>
</reference>
<protein>
    <recommendedName>
        <fullName evidence="1">Reverse transcriptase Ty1/copia-type domain-containing protein</fullName>
    </recommendedName>
</protein>
<accession>A0A822YK23</accession>
<comment type="caution">
    <text evidence="2">The sequence shown here is derived from an EMBL/GenBank/DDBJ whole genome shotgun (WGS) entry which is preliminary data.</text>
</comment>
<gene>
    <name evidence="2" type="ORF">HUJ06_010732</name>
</gene>
<evidence type="ECO:0000259" key="1">
    <source>
        <dbReference type="Pfam" id="PF07727"/>
    </source>
</evidence>
<dbReference type="Pfam" id="PF07727">
    <property type="entry name" value="RVT_2"/>
    <property type="match status" value="1"/>
</dbReference>
<organism evidence="2 3">
    <name type="scientific">Nelumbo nucifera</name>
    <name type="common">Sacred lotus</name>
    <dbReference type="NCBI Taxonomy" id="4432"/>
    <lineage>
        <taxon>Eukaryota</taxon>
        <taxon>Viridiplantae</taxon>
        <taxon>Streptophyta</taxon>
        <taxon>Embryophyta</taxon>
        <taxon>Tracheophyta</taxon>
        <taxon>Spermatophyta</taxon>
        <taxon>Magnoliopsida</taxon>
        <taxon>Proteales</taxon>
        <taxon>Nelumbonaceae</taxon>
        <taxon>Nelumbo</taxon>
    </lineage>
</organism>